<gene>
    <name evidence="1" type="ORF">NGM29_13795</name>
</gene>
<dbReference type="AlphaFoldDB" id="A0A9E7N7C5"/>
<accession>A0A9E7N7C5</accession>
<protein>
    <submittedName>
        <fullName evidence="1">Uncharacterized protein</fullName>
    </submittedName>
</protein>
<dbReference type="KEGG" id="sawl:NGM29_13795"/>
<dbReference type="EMBL" id="CP100355">
    <property type="protein sequence ID" value="UTF52845.1"/>
    <property type="molecule type" value="Genomic_DNA"/>
</dbReference>
<name>A0A9E7N7C5_9EURY</name>
<evidence type="ECO:0000313" key="2">
    <source>
        <dbReference type="Proteomes" id="UP001056855"/>
    </source>
</evidence>
<dbReference type="GeneID" id="73291139"/>
<proteinExistence type="predicted"/>
<evidence type="ECO:0000313" key="1">
    <source>
        <dbReference type="EMBL" id="UTF52845.1"/>
    </source>
</evidence>
<organism evidence="1 2">
    <name type="scientific">Natronosalvus rutilus</name>
    <dbReference type="NCBI Taxonomy" id="2953753"/>
    <lineage>
        <taxon>Archaea</taxon>
        <taxon>Methanobacteriati</taxon>
        <taxon>Methanobacteriota</taxon>
        <taxon>Stenosarchaea group</taxon>
        <taxon>Halobacteria</taxon>
        <taxon>Halobacteriales</taxon>
        <taxon>Natrialbaceae</taxon>
        <taxon>Natronosalvus</taxon>
    </lineage>
</organism>
<dbReference type="Proteomes" id="UP001056855">
    <property type="component" value="Chromosome"/>
</dbReference>
<keyword evidence="2" id="KW-1185">Reference proteome</keyword>
<reference evidence="1" key="1">
    <citation type="submission" date="2022-06" db="EMBL/GenBank/DDBJ databases">
        <title>Diverse halophilic archaea isolated from saline environments.</title>
        <authorList>
            <person name="Cui H.-L."/>
        </authorList>
    </citation>
    <scope>NUCLEOTIDE SEQUENCE</scope>
    <source>
        <strain evidence="1">WLHS1</strain>
    </source>
</reference>
<dbReference type="RefSeq" id="WP_254156912.1">
    <property type="nucleotide sequence ID" value="NZ_CP100355.1"/>
</dbReference>
<sequence>MSVWSPSKSLHARCLSSRYTICFRGPICTVRKQIISMWGGDTEACCAVDSRHRSLEGFDVERDRFSVSKPEGDTVSLGSVRLESVQDEREREREERVSRSIIAIA</sequence>